<accession>A0A0H2X278</accession>
<dbReference type="HOGENOM" id="CLU_3398562_0_0_9"/>
<name>A0A0H2X278_STAAC</name>
<dbReference type="KEGG" id="sac:SACOL1463"/>
<evidence type="ECO:0000313" key="1">
    <source>
        <dbReference type="EMBL" id="AAY21121.1"/>
    </source>
</evidence>
<sequence length="31" mass="3512">MLTSFLKFFSIKVIDLGKQLPIGNIYHVTMG</sequence>
<proteinExistence type="predicted"/>
<dbReference type="Proteomes" id="UP000000530">
    <property type="component" value="Chromosome"/>
</dbReference>
<reference evidence="1 2" key="1">
    <citation type="journal article" date="2005" name="J. Bacteriol.">
        <title>Insights on evolution of virulence and resistance from the complete genome analysis of an early methicillin-resistant Staphylococcus aureus strain and a biofilm-producing methicillin-resistant Staphylococcus epidermidis strain.</title>
        <authorList>
            <person name="Gill S.R."/>
            <person name="Fouts D.E."/>
            <person name="Archer G.L."/>
            <person name="Mongodin E.F."/>
            <person name="Deboy R.T."/>
            <person name="Ravel J."/>
            <person name="Paulsen I.T."/>
            <person name="Kolonay J.F."/>
            <person name="Brinkac L."/>
            <person name="Beanan M."/>
            <person name="Dodson R.J."/>
            <person name="Daugherty S.C."/>
            <person name="Madupu R."/>
            <person name="Angiuoli S.V."/>
            <person name="Durkin A.S."/>
            <person name="Haft D.H."/>
            <person name="Vamathevan J."/>
            <person name="Khouri H."/>
            <person name="Utterback T."/>
            <person name="Lee C."/>
            <person name="Dimitrov G."/>
            <person name="Jiang L."/>
            <person name="Qin H."/>
            <person name="Weidman J."/>
            <person name="Tran K."/>
            <person name="Kang K."/>
            <person name="Hance I.R."/>
            <person name="Nelson K.E."/>
            <person name="Fraser C.M."/>
        </authorList>
    </citation>
    <scope>NUCLEOTIDE SEQUENCE [LARGE SCALE GENOMIC DNA]</scope>
    <source>
        <strain evidence="1 2">COL</strain>
    </source>
</reference>
<dbReference type="EMBL" id="CP000046">
    <property type="protein sequence ID" value="AAY21121.1"/>
    <property type="molecule type" value="Genomic_DNA"/>
</dbReference>
<organism evidence="1 2">
    <name type="scientific">Staphylococcus aureus (strain COL)</name>
    <dbReference type="NCBI Taxonomy" id="93062"/>
    <lineage>
        <taxon>Bacteria</taxon>
        <taxon>Bacillati</taxon>
        <taxon>Bacillota</taxon>
        <taxon>Bacilli</taxon>
        <taxon>Bacillales</taxon>
        <taxon>Staphylococcaceae</taxon>
        <taxon>Staphylococcus</taxon>
    </lineage>
</organism>
<dbReference type="AlphaFoldDB" id="A0A0H2X278"/>
<evidence type="ECO:0000313" key="2">
    <source>
        <dbReference type="Proteomes" id="UP000000530"/>
    </source>
</evidence>
<protein>
    <submittedName>
        <fullName evidence="1">Uncharacterized protein</fullName>
    </submittedName>
</protein>
<gene>
    <name evidence="1" type="ordered locus">SACOL1463</name>
</gene>